<sequence>MMNNKMKGLLKGLRYISQIFDEEEEKEMQIGYPTDVKHLAHFGCDGPSANAPSWMGEYQLTPANNGKGLEAPTQEMRELSINPARSQSAEPVPQSPVRRPHRRRSSAPDSPFGTDSLSSREKDSSNRENRHSRRQQSAGSSPAAADYSAKEPSDGSFRRSRRRYKVSTTGSESPARDSPSVPKQSRRRKSKGETGSAASVAVGIP</sequence>
<reference evidence="3 4" key="1">
    <citation type="journal article" date="2016" name="Sci. Rep.">
        <title>The Dendrobium catenatum Lindl. genome sequence provides insights into polysaccharide synthase, floral development and adaptive evolution.</title>
        <authorList>
            <person name="Zhang G.Q."/>
            <person name="Xu Q."/>
            <person name="Bian C."/>
            <person name="Tsai W.C."/>
            <person name="Yeh C.M."/>
            <person name="Liu K.W."/>
            <person name="Yoshida K."/>
            <person name="Zhang L.S."/>
            <person name="Chang S.B."/>
            <person name="Chen F."/>
            <person name="Shi Y."/>
            <person name="Su Y.Y."/>
            <person name="Zhang Y.Q."/>
            <person name="Chen L.J."/>
            <person name="Yin Y."/>
            <person name="Lin M."/>
            <person name="Huang H."/>
            <person name="Deng H."/>
            <person name="Wang Z.W."/>
            <person name="Zhu S.L."/>
            <person name="Zhao X."/>
            <person name="Deng C."/>
            <person name="Niu S.C."/>
            <person name="Huang J."/>
            <person name="Wang M."/>
            <person name="Liu G.H."/>
            <person name="Yang H.J."/>
            <person name="Xiao X.J."/>
            <person name="Hsiao Y.Y."/>
            <person name="Wu W.L."/>
            <person name="Chen Y.Y."/>
            <person name="Mitsuda N."/>
            <person name="Ohme-Takagi M."/>
            <person name="Luo Y.B."/>
            <person name="Van de Peer Y."/>
            <person name="Liu Z.J."/>
        </authorList>
    </citation>
    <scope>NUCLEOTIDE SEQUENCE [LARGE SCALE GENOMIC DNA]</scope>
    <source>
        <tissue evidence="3">The whole plant</tissue>
    </source>
</reference>
<evidence type="ECO:0000259" key="2">
    <source>
        <dbReference type="PROSITE" id="PS50108"/>
    </source>
</evidence>
<dbReference type="AlphaFoldDB" id="A0A2I0XDA7"/>
<protein>
    <recommendedName>
        <fullName evidence="2">CRIB domain-containing protein</fullName>
    </recommendedName>
</protein>
<evidence type="ECO:0000313" key="4">
    <source>
        <dbReference type="Proteomes" id="UP000233837"/>
    </source>
</evidence>
<organism evidence="3 4">
    <name type="scientific">Dendrobium catenatum</name>
    <dbReference type="NCBI Taxonomy" id="906689"/>
    <lineage>
        <taxon>Eukaryota</taxon>
        <taxon>Viridiplantae</taxon>
        <taxon>Streptophyta</taxon>
        <taxon>Embryophyta</taxon>
        <taxon>Tracheophyta</taxon>
        <taxon>Spermatophyta</taxon>
        <taxon>Magnoliopsida</taxon>
        <taxon>Liliopsida</taxon>
        <taxon>Asparagales</taxon>
        <taxon>Orchidaceae</taxon>
        <taxon>Epidendroideae</taxon>
        <taxon>Malaxideae</taxon>
        <taxon>Dendrobiinae</taxon>
        <taxon>Dendrobium</taxon>
    </lineage>
</organism>
<dbReference type="EMBL" id="KZ501955">
    <property type="protein sequence ID" value="PKU85874.1"/>
    <property type="molecule type" value="Genomic_DNA"/>
</dbReference>
<gene>
    <name evidence="3" type="ORF">MA16_Dca011805</name>
</gene>
<dbReference type="PANTHER" id="PTHR46325">
    <property type="entry name" value="CRIB DOMAIN-CONTAINING PROTEIN RIC8"/>
    <property type="match status" value="1"/>
</dbReference>
<feature type="compositionally biased region" description="Basic and acidic residues" evidence="1">
    <location>
        <begin position="118"/>
        <end position="129"/>
    </location>
</feature>
<feature type="domain" description="CRIB" evidence="2">
    <location>
        <begin position="30"/>
        <end position="43"/>
    </location>
</feature>
<dbReference type="PROSITE" id="PS50108">
    <property type="entry name" value="CRIB"/>
    <property type="match status" value="1"/>
</dbReference>
<keyword evidence="4" id="KW-1185">Reference proteome</keyword>
<proteinExistence type="predicted"/>
<reference evidence="3 4" key="2">
    <citation type="journal article" date="2017" name="Nature">
        <title>The Apostasia genome and the evolution of orchids.</title>
        <authorList>
            <person name="Zhang G.Q."/>
            <person name="Liu K.W."/>
            <person name="Li Z."/>
            <person name="Lohaus R."/>
            <person name="Hsiao Y.Y."/>
            <person name="Niu S.C."/>
            <person name="Wang J.Y."/>
            <person name="Lin Y.C."/>
            <person name="Xu Q."/>
            <person name="Chen L.J."/>
            <person name="Yoshida K."/>
            <person name="Fujiwara S."/>
            <person name="Wang Z.W."/>
            <person name="Zhang Y.Q."/>
            <person name="Mitsuda N."/>
            <person name="Wang M."/>
            <person name="Liu G.H."/>
            <person name="Pecoraro L."/>
            <person name="Huang H.X."/>
            <person name="Xiao X.J."/>
            <person name="Lin M."/>
            <person name="Wu X.Y."/>
            <person name="Wu W.L."/>
            <person name="Chen Y.Y."/>
            <person name="Chang S.B."/>
            <person name="Sakamoto S."/>
            <person name="Ohme-Takagi M."/>
            <person name="Yagi M."/>
            <person name="Zeng S.J."/>
            <person name="Shen C.Y."/>
            <person name="Yeh C.M."/>
            <person name="Luo Y.B."/>
            <person name="Tsai W.C."/>
            <person name="Van de Peer Y."/>
            <person name="Liu Z.J."/>
        </authorList>
    </citation>
    <scope>NUCLEOTIDE SEQUENCE [LARGE SCALE GENOMIC DNA]</scope>
    <source>
        <tissue evidence="3">The whole plant</tissue>
    </source>
</reference>
<dbReference type="STRING" id="906689.A0A2I0XDA7"/>
<feature type="region of interest" description="Disordered" evidence="1">
    <location>
        <begin position="47"/>
        <end position="205"/>
    </location>
</feature>
<evidence type="ECO:0000256" key="1">
    <source>
        <dbReference type="SAM" id="MobiDB-lite"/>
    </source>
</evidence>
<dbReference type="PANTHER" id="PTHR46325:SF20">
    <property type="entry name" value="CRIB DOMAIN-CONTAINING PROTEIN RIC10"/>
    <property type="match status" value="1"/>
</dbReference>
<dbReference type="Proteomes" id="UP000233837">
    <property type="component" value="Unassembled WGS sequence"/>
</dbReference>
<feature type="compositionally biased region" description="Basic and acidic residues" evidence="1">
    <location>
        <begin position="148"/>
        <end position="157"/>
    </location>
</feature>
<dbReference type="InterPro" id="IPR000095">
    <property type="entry name" value="CRIB_dom"/>
</dbReference>
<accession>A0A2I0XDA7</accession>
<evidence type="ECO:0000313" key="3">
    <source>
        <dbReference type="EMBL" id="PKU85874.1"/>
    </source>
</evidence>
<name>A0A2I0XDA7_9ASPA</name>